<accession>A0ABN9YFZ5</accession>
<feature type="compositionally biased region" description="Polar residues" evidence="1">
    <location>
        <begin position="371"/>
        <end position="380"/>
    </location>
</feature>
<sequence>MRRRRLVSNQSSQVTVPRRMGRMSSPVLRRPVLRRRRDFRRAFFEMRLGNMVLQMMTVGLQSIALTISRRFDGRGPGVETHCCGSPATAGQCVVFLTLLAEPKPFVYIRGAPEIAKGILQHMLDLHAKVNTVIILAVFLCGEISRATESGKFTSIVEAARLLLASLTSVKSVIASTALQDVDAQNGGLKQNLAFFSQWIENMEVFAVKFVSHVIDVHCDRISTLAAALEQTLPNWKAMFQGEKMNETLIKKHILSSPHKDSWFKLSQGLDAFVKTFASATVTMALDPPWDDDERCTGAAALAAGASRKTTETLAVTSACNVYFNFGKSAHGPTMAKQVFNSVANINDPKNRKDGDGLFELPKVLADALQTMADNSQSTEGPPQKKARMASKTVKREP</sequence>
<keyword evidence="3" id="KW-1185">Reference proteome</keyword>
<evidence type="ECO:0000256" key="1">
    <source>
        <dbReference type="SAM" id="MobiDB-lite"/>
    </source>
</evidence>
<comment type="caution">
    <text evidence="2">The sequence shown here is derived from an EMBL/GenBank/DDBJ whole genome shotgun (WGS) entry which is preliminary data.</text>
</comment>
<dbReference type="Proteomes" id="UP001189429">
    <property type="component" value="Unassembled WGS sequence"/>
</dbReference>
<dbReference type="EMBL" id="CAUYUJ010022244">
    <property type="protein sequence ID" value="CAK0909704.1"/>
    <property type="molecule type" value="Genomic_DNA"/>
</dbReference>
<proteinExistence type="predicted"/>
<protein>
    <submittedName>
        <fullName evidence="2">Uncharacterized protein</fullName>
    </submittedName>
</protein>
<organism evidence="2 3">
    <name type="scientific">Prorocentrum cordatum</name>
    <dbReference type="NCBI Taxonomy" id="2364126"/>
    <lineage>
        <taxon>Eukaryota</taxon>
        <taxon>Sar</taxon>
        <taxon>Alveolata</taxon>
        <taxon>Dinophyceae</taxon>
        <taxon>Prorocentrales</taxon>
        <taxon>Prorocentraceae</taxon>
        <taxon>Prorocentrum</taxon>
    </lineage>
</organism>
<reference evidence="2" key="1">
    <citation type="submission" date="2023-10" db="EMBL/GenBank/DDBJ databases">
        <authorList>
            <person name="Chen Y."/>
            <person name="Shah S."/>
            <person name="Dougan E. K."/>
            <person name="Thang M."/>
            <person name="Chan C."/>
        </authorList>
    </citation>
    <scope>NUCLEOTIDE SEQUENCE [LARGE SCALE GENOMIC DNA]</scope>
</reference>
<gene>
    <name evidence="2" type="ORF">PCOR1329_LOCUS84054</name>
</gene>
<evidence type="ECO:0000313" key="3">
    <source>
        <dbReference type="Proteomes" id="UP001189429"/>
    </source>
</evidence>
<feature type="region of interest" description="Disordered" evidence="1">
    <location>
        <begin position="369"/>
        <end position="397"/>
    </location>
</feature>
<name>A0ABN9YFZ5_9DINO</name>
<feature type="region of interest" description="Disordered" evidence="1">
    <location>
        <begin position="1"/>
        <end position="20"/>
    </location>
</feature>
<evidence type="ECO:0000313" key="2">
    <source>
        <dbReference type="EMBL" id="CAK0909704.1"/>
    </source>
</evidence>